<organism evidence="3 4">
    <name type="scientific">Paludisphaera borealis</name>
    <dbReference type="NCBI Taxonomy" id="1387353"/>
    <lineage>
        <taxon>Bacteria</taxon>
        <taxon>Pseudomonadati</taxon>
        <taxon>Planctomycetota</taxon>
        <taxon>Planctomycetia</taxon>
        <taxon>Isosphaerales</taxon>
        <taxon>Isosphaeraceae</taxon>
        <taxon>Paludisphaera</taxon>
    </lineage>
</organism>
<dbReference type="AlphaFoldDB" id="A0A1U7CYS4"/>
<evidence type="ECO:0000259" key="2">
    <source>
        <dbReference type="Pfam" id="PF05685"/>
    </source>
</evidence>
<dbReference type="InterPro" id="IPR008538">
    <property type="entry name" value="Uma2"/>
</dbReference>
<dbReference type="EMBL" id="CP019082">
    <property type="protein sequence ID" value="APW64107.1"/>
    <property type="molecule type" value="Genomic_DNA"/>
</dbReference>
<reference evidence="4" key="1">
    <citation type="submission" date="2016-12" db="EMBL/GenBank/DDBJ databases">
        <title>Comparative genomics of four Isosphaeraceae planctomycetes: a common pool of plasmids and glycoside hydrolase genes.</title>
        <authorList>
            <person name="Ivanova A."/>
        </authorList>
    </citation>
    <scope>NUCLEOTIDE SEQUENCE [LARGE SCALE GENOMIC DNA]</scope>
    <source>
        <strain evidence="4">PX4</strain>
    </source>
</reference>
<feature type="region of interest" description="Disordered" evidence="1">
    <location>
        <begin position="1"/>
        <end position="42"/>
    </location>
</feature>
<proteinExistence type="predicted"/>
<gene>
    <name evidence="3" type="ORF">BSF38_05699</name>
</gene>
<dbReference type="Proteomes" id="UP000186309">
    <property type="component" value="Chromosome"/>
</dbReference>
<dbReference type="RefSeq" id="WP_076350380.1">
    <property type="nucleotide sequence ID" value="NZ_CP019082.1"/>
</dbReference>
<dbReference type="STRING" id="1387353.BSF38_05699"/>
<sequence>MTQGSTTTTTPHRSVREPATARPIARRKYDDRYGPGSAGLRMKPEEFDDIPASEFVRGNRYEVISGVFVVSPFPGPGERSLNDYLGYMLTQYFETPSKKPIVADTLPEQTIATTNRRRADRAIWVGLGRKPDEQTDVPAIVIEFVSSRRRDALRDYEEKREEYLTAGVKEYWIIDRFRRVMTVYKTKKTRKSSTTTYDIVTEGQSYETPLLPGFSLPLARLLEKADQWRPRKQAEPNAPAGGTDG</sequence>
<feature type="domain" description="Putative restriction endonuclease" evidence="2">
    <location>
        <begin position="45"/>
        <end position="218"/>
    </location>
</feature>
<keyword evidence="4" id="KW-1185">Reference proteome</keyword>
<dbReference type="PANTHER" id="PTHR34107:SF4">
    <property type="entry name" value="SLL1222 PROTEIN"/>
    <property type="match status" value="1"/>
</dbReference>
<protein>
    <recommendedName>
        <fullName evidence="2">Putative restriction endonuclease domain-containing protein</fullName>
    </recommendedName>
</protein>
<dbReference type="Pfam" id="PF05685">
    <property type="entry name" value="Uma2"/>
    <property type="match status" value="1"/>
</dbReference>
<name>A0A1U7CYS4_9BACT</name>
<feature type="compositionally biased region" description="Polar residues" evidence="1">
    <location>
        <begin position="1"/>
        <end position="12"/>
    </location>
</feature>
<dbReference type="InterPro" id="IPR011335">
    <property type="entry name" value="Restrct_endonuc-II-like"/>
</dbReference>
<evidence type="ECO:0000256" key="1">
    <source>
        <dbReference type="SAM" id="MobiDB-lite"/>
    </source>
</evidence>
<dbReference type="CDD" id="cd06260">
    <property type="entry name" value="DUF820-like"/>
    <property type="match status" value="1"/>
</dbReference>
<dbReference type="PANTHER" id="PTHR34107">
    <property type="entry name" value="SLL0198 PROTEIN-RELATED"/>
    <property type="match status" value="1"/>
</dbReference>
<evidence type="ECO:0000313" key="4">
    <source>
        <dbReference type="Proteomes" id="UP000186309"/>
    </source>
</evidence>
<evidence type="ECO:0000313" key="3">
    <source>
        <dbReference type="EMBL" id="APW64107.1"/>
    </source>
</evidence>
<dbReference type="Gene3D" id="3.90.1570.10">
    <property type="entry name" value="tt1808, chain A"/>
    <property type="match status" value="1"/>
</dbReference>
<dbReference type="OrthoDB" id="280487at2"/>
<dbReference type="KEGG" id="pbor:BSF38_05699"/>
<dbReference type="InterPro" id="IPR012296">
    <property type="entry name" value="Nuclease_put_TT1808"/>
</dbReference>
<dbReference type="SUPFAM" id="SSF52980">
    <property type="entry name" value="Restriction endonuclease-like"/>
    <property type="match status" value="1"/>
</dbReference>
<accession>A0A1U7CYS4</accession>